<evidence type="ECO:0000313" key="4">
    <source>
        <dbReference type="Proteomes" id="UP001183629"/>
    </source>
</evidence>
<proteinExistence type="predicted"/>
<accession>A0AAE3ZTR0</accession>
<dbReference type="EMBL" id="JAVDYC010000001">
    <property type="protein sequence ID" value="MDR7325702.1"/>
    <property type="molecule type" value="Genomic_DNA"/>
</dbReference>
<dbReference type="Pfam" id="PF19545">
    <property type="entry name" value="DUF6069"/>
    <property type="match status" value="1"/>
</dbReference>
<keyword evidence="2" id="KW-0812">Transmembrane</keyword>
<name>A0AAE3ZTR0_9ACTN</name>
<evidence type="ECO:0000313" key="3">
    <source>
        <dbReference type="EMBL" id="MDR7325702.1"/>
    </source>
</evidence>
<keyword evidence="2" id="KW-0472">Membrane</keyword>
<gene>
    <name evidence="3" type="ORF">J2S44_005952</name>
</gene>
<feature type="compositionally biased region" description="Basic and acidic residues" evidence="1">
    <location>
        <begin position="80"/>
        <end position="92"/>
    </location>
</feature>
<feature type="transmembrane region" description="Helical" evidence="2">
    <location>
        <begin position="195"/>
        <end position="216"/>
    </location>
</feature>
<comment type="caution">
    <text evidence="3">The sequence shown here is derived from an EMBL/GenBank/DDBJ whole genome shotgun (WGS) entry which is preliminary data.</text>
</comment>
<dbReference type="RefSeq" id="WP_310420642.1">
    <property type="nucleotide sequence ID" value="NZ_JAVDYC010000001.1"/>
</dbReference>
<feature type="transmembrane region" description="Helical" evidence="2">
    <location>
        <begin position="142"/>
        <end position="160"/>
    </location>
</feature>
<keyword evidence="4" id="KW-1185">Reference proteome</keyword>
<evidence type="ECO:0000256" key="1">
    <source>
        <dbReference type="SAM" id="MobiDB-lite"/>
    </source>
</evidence>
<sequence>MRTLTLRGGARVPVTAAEWSDAFGVVVRGRVRLELRDGTPGPVLGRDAGFWLRGTGVRALHNPGRRTAHLRIHSHRPSSRRNDMISTDDTRTRAGRSPGLAVTGLVATVAAVAATTVAAALARTAGVDFAVSGTGETIPLSGFAVVTGFFSLVGVAVAAAFRRWSDRPAHRFVRTTTLLTALSLVPPLLTGAAPATVAALVVLHLIPAAVLIPALARHLRRSSPTTAGTRTRAPAV</sequence>
<evidence type="ECO:0000256" key="2">
    <source>
        <dbReference type="SAM" id="Phobius"/>
    </source>
</evidence>
<organism evidence="3 4">
    <name type="scientific">Catenuloplanes niger</name>
    <dbReference type="NCBI Taxonomy" id="587534"/>
    <lineage>
        <taxon>Bacteria</taxon>
        <taxon>Bacillati</taxon>
        <taxon>Actinomycetota</taxon>
        <taxon>Actinomycetes</taxon>
        <taxon>Micromonosporales</taxon>
        <taxon>Micromonosporaceae</taxon>
        <taxon>Catenuloplanes</taxon>
    </lineage>
</organism>
<feature type="transmembrane region" description="Helical" evidence="2">
    <location>
        <begin position="100"/>
        <end position="122"/>
    </location>
</feature>
<reference evidence="3 4" key="1">
    <citation type="submission" date="2023-07" db="EMBL/GenBank/DDBJ databases">
        <title>Sequencing the genomes of 1000 actinobacteria strains.</title>
        <authorList>
            <person name="Klenk H.-P."/>
        </authorList>
    </citation>
    <scope>NUCLEOTIDE SEQUENCE [LARGE SCALE GENOMIC DNA]</scope>
    <source>
        <strain evidence="3 4">DSM 44711</strain>
    </source>
</reference>
<feature type="region of interest" description="Disordered" evidence="1">
    <location>
        <begin position="73"/>
        <end position="95"/>
    </location>
</feature>
<dbReference type="Proteomes" id="UP001183629">
    <property type="component" value="Unassembled WGS sequence"/>
</dbReference>
<feature type="transmembrane region" description="Helical" evidence="2">
    <location>
        <begin position="172"/>
        <end position="189"/>
    </location>
</feature>
<dbReference type="InterPro" id="IPR045713">
    <property type="entry name" value="DUF6069"/>
</dbReference>
<keyword evidence="2" id="KW-1133">Transmembrane helix</keyword>
<protein>
    <submittedName>
        <fullName evidence="3">Uncharacterized protein</fullName>
    </submittedName>
</protein>
<dbReference type="AlphaFoldDB" id="A0AAE3ZTR0"/>